<feature type="compositionally biased region" description="Basic and acidic residues" evidence="1">
    <location>
        <begin position="283"/>
        <end position="292"/>
    </location>
</feature>
<sequence>MDGTDADGEWSDEELLRSGSQTGVSDDQDAGLSSGQDQHKAHRSSNRARQGDVNPAGNTTELTRPRHKNHHHRPSLGSIIKKMSSEPAADADACQNARGMWDTRGAPVVCMPVMTSFPPSAAAAVAGADSANLQYSAKLGSHNGSTTMMASAPDPVSAILDKIDAQIDAMDAKDMSVVPQLTNGAGKSSRLSKSSSSRSKSAQSGLNASGDTGLGSLHDSEFSDVDRSKVVSGPGEIFSEANLTDGLTDDERARRLDSDIPSDLDSVAAQQIDIKFKEIMRKKKATNEKKPDTCSCNNRNSYNNTNNKDNSSTNSNDNTQSNNMKTNDSITRVVYGILPDSPDEVAEEMAKFVRHILRRKSTGSCDLVKSSQGPTSRTEVSAPGKDGENSRSRAGKRENRSENKQLCCFQFLLLLAYLDVEF</sequence>
<evidence type="ECO:0000256" key="1">
    <source>
        <dbReference type="SAM" id="MobiDB-lite"/>
    </source>
</evidence>
<feature type="region of interest" description="Disordered" evidence="1">
    <location>
        <begin position="364"/>
        <end position="400"/>
    </location>
</feature>
<evidence type="ECO:0000313" key="2">
    <source>
        <dbReference type="EMBL" id="GFS02610.1"/>
    </source>
</evidence>
<feature type="compositionally biased region" description="Acidic residues" evidence="1">
    <location>
        <begin position="1"/>
        <end position="13"/>
    </location>
</feature>
<comment type="caution">
    <text evidence="2">The sequence shown here is derived from an EMBL/GenBank/DDBJ whole genome shotgun (WGS) entry which is preliminary data.</text>
</comment>
<gene>
    <name evidence="2" type="ORF">ElyMa_004611300</name>
</gene>
<feature type="compositionally biased region" description="Low complexity" evidence="1">
    <location>
        <begin position="293"/>
        <end position="323"/>
    </location>
</feature>
<organism evidence="2 3">
    <name type="scientific">Elysia marginata</name>
    <dbReference type="NCBI Taxonomy" id="1093978"/>
    <lineage>
        <taxon>Eukaryota</taxon>
        <taxon>Metazoa</taxon>
        <taxon>Spiralia</taxon>
        <taxon>Lophotrochozoa</taxon>
        <taxon>Mollusca</taxon>
        <taxon>Gastropoda</taxon>
        <taxon>Heterobranchia</taxon>
        <taxon>Euthyneura</taxon>
        <taxon>Panpulmonata</taxon>
        <taxon>Sacoglossa</taxon>
        <taxon>Placobranchoidea</taxon>
        <taxon>Plakobranchidae</taxon>
        <taxon>Elysia</taxon>
    </lineage>
</organism>
<feature type="compositionally biased region" description="Basic residues" evidence="1">
    <location>
        <begin position="65"/>
        <end position="74"/>
    </location>
</feature>
<protein>
    <submittedName>
        <fullName evidence="2">Uncharacterized protein</fullName>
    </submittedName>
</protein>
<name>A0AAV4HXY8_9GAST</name>
<feature type="region of interest" description="Disordered" evidence="1">
    <location>
        <begin position="180"/>
        <end position="220"/>
    </location>
</feature>
<accession>A0AAV4HXY8</accession>
<evidence type="ECO:0000313" key="3">
    <source>
        <dbReference type="Proteomes" id="UP000762676"/>
    </source>
</evidence>
<dbReference type="EMBL" id="BMAT01009247">
    <property type="protein sequence ID" value="GFS02610.1"/>
    <property type="molecule type" value="Genomic_DNA"/>
</dbReference>
<feature type="compositionally biased region" description="Polar residues" evidence="1">
    <location>
        <begin position="18"/>
        <end position="36"/>
    </location>
</feature>
<proteinExistence type="predicted"/>
<dbReference type="AlphaFoldDB" id="A0AAV4HXY8"/>
<dbReference type="Proteomes" id="UP000762676">
    <property type="component" value="Unassembled WGS sequence"/>
</dbReference>
<feature type="compositionally biased region" description="Basic and acidic residues" evidence="1">
    <location>
        <begin position="385"/>
        <end position="400"/>
    </location>
</feature>
<feature type="region of interest" description="Disordered" evidence="1">
    <location>
        <begin position="283"/>
        <end position="327"/>
    </location>
</feature>
<feature type="compositionally biased region" description="Low complexity" evidence="1">
    <location>
        <begin position="184"/>
        <end position="206"/>
    </location>
</feature>
<keyword evidence="3" id="KW-1185">Reference proteome</keyword>
<feature type="compositionally biased region" description="Polar residues" evidence="1">
    <location>
        <begin position="369"/>
        <end position="379"/>
    </location>
</feature>
<feature type="region of interest" description="Disordered" evidence="1">
    <location>
        <begin position="1"/>
        <end position="74"/>
    </location>
</feature>
<reference evidence="2 3" key="1">
    <citation type="journal article" date="2021" name="Elife">
        <title>Chloroplast acquisition without the gene transfer in kleptoplastic sea slugs, Plakobranchus ocellatus.</title>
        <authorList>
            <person name="Maeda T."/>
            <person name="Takahashi S."/>
            <person name="Yoshida T."/>
            <person name="Shimamura S."/>
            <person name="Takaki Y."/>
            <person name="Nagai Y."/>
            <person name="Toyoda A."/>
            <person name="Suzuki Y."/>
            <person name="Arimoto A."/>
            <person name="Ishii H."/>
            <person name="Satoh N."/>
            <person name="Nishiyama T."/>
            <person name="Hasebe M."/>
            <person name="Maruyama T."/>
            <person name="Minagawa J."/>
            <person name="Obokata J."/>
            <person name="Shigenobu S."/>
        </authorList>
    </citation>
    <scope>NUCLEOTIDE SEQUENCE [LARGE SCALE GENOMIC DNA]</scope>
</reference>